<evidence type="ECO:0000313" key="3">
    <source>
        <dbReference type="Proteomes" id="UP000297229"/>
    </source>
</evidence>
<organism evidence="2 3">
    <name type="scientific">Botrytis elliptica</name>
    <dbReference type="NCBI Taxonomy" id="278938"/>
    <lineage>
        <taxon>Eukaryota</taxon>
        <taxon>Fungi</taxon>
        <taxon>Dikarya</taxon>
        <taxon>Ascomycota</taxon>
        <taxon>Pezizomycotina</taxon>
        <taxon>Leotiomycetes</taxon>
        <taxon>Helotiales</taxon>
        <taxon>Sclerotiniaceae</taxon>
        <taxon>Botrytis</taxon>
    </lineage>
</organism>
<keyword evidence="3" id="KW-1185">Reference proteome</keyword>
<protein>
    <submittedName>
        <fullName evidence="2">Uncharacterized protein</fullName>
    </submittedName>
</protein>
<evidence type="ECO:0000313" key="2">
    <source>
        <dbReference type="EMBL" id="TGO73880.1"/>
    </source>
</evidence>
<feature type="compositionally biased region" description="Basic and acidic residues" evidence="1">
    <location>
        <begin position="23"/>
        <end position="42"/>
    </location>
</feature>
<evidence type="ECO:0000256" key="1">
    <source>
        <dbReference type="SAM" id="MobiDB-lite"/>
    </source>
</evidence>
<accession>A0A4Z1JQL1</accession>
<dbReference type="AlphaFoldDB" id="A0A4Z1JQL1"/>
<dbReference type="Proteomes" id="UP000297229">
    <property type="component" value="Unassembled WGS sequence"/>
</dbReference>
<comment type="caution">
    <text evidence="2">The sequence shown here is derived from an EMBL/GenBank/DDBJ whole genome shotgun (WGS) entry which is preliminary data.</text>
</comment>
<name>A0A4Z1JQL1_9HELO</name>
<feature type="region of interest" description="Disordered" evidence="1">
    <location>
        <begin position="1"/>
        <end position="42"/>
    </location>
</feature>
<feature type="compositionally biased region" description="Polar residues" evidence="1">
    <location>
        <begin position="1"/>
        <end position="11"/>
    </location>
</feature>
<reference evidence="2 3" key="1">
    <citation type="submission" date="2017-12" db="EMBL/GenBank/DDBJ databases">
        <title>Comparative genomics of Botrytis spp.</title>
        <authorList>
            <person name="Valero-Jimenez C.A."/>
            <person name="Tapia P."/>
            <person name="Veloso J."/>
            <person name="Silva-Moreno E."/>
            <person name="Staats M."/>
            <person name="Valdes J.H."/>
            <person name="Van Kan J.A.L."/>
        </authorList>
    </citation>
    <scope>NUCLEOTIDE SEQUENCE [LARGE SCALE GENOMIC DNA]</scope>
    <source>
        <strain evidence="2 3">Be9601</strain>
    </source>
</reference>
<dbReference type="EMBL" id="PQXM01000322">
    <property type="protein sequence ID" value="TGO73880.1"/>
    <property type="molecule type" value="Genomic_DNA"/>
</dbReference>
<sequence>MATAQQISNLSELEHSGPLAPWKIEERAKQKEELNSRNKSKEPRTITVCSSKYILARARYFNTSQVTPEHARLGLRVQRQQERSNSISYHFSNTRRPSADKFSSKNASTQTNFSYSSAASVFLEEADQISSADGTTGLLSMSQNGIEHSNGRLVSNSLSKQHRGIHTSPNLAHVTSMLATEVSSSTIGSCVMHATSPSKIAPAKPTAFFPSLDQQPPAAVFSVAASPTRVLPIIDSSLSVAASSTNIGGVALNGHLRSEFPAQVQLFDSIPATALQIPVGRPVVTSNASMQVLPRPSPDGTINELIEADNLLMFNIP</sequence>
<proteinExistence type="predicted"/>
<gene>
    <name evidence="2" type="ORF">BELL_0324g00070</name>
</gene>